<proteinExistence type="predicted"/>
<dbReference type="GO" id="GO:0003677">
    <property type="term" value="F:DNA binding"/>
    <property type="evidence" value="ECO:0007669"/>
    <property type="project" value="InterPro"/>
</dbReference>
<organism evidence="3 5">
    <name type="scientific">Micromonospora inyonensis</name>
    <dbReference type="NCBI Taxonomy" id="47866"/>
    <lineage>
        <taxon>Bacteria</taxon>
        <taxon>Bacillati</taxon>
        <taxon>Actinomycetota</taxon>
        <taxon>Actinomycetes</taxon>
        <taxon>Micromonosporales</taxon>
        <taxon>Micromonosporaceae</taxon>
        <taxon>Micromonospora</taxon>
    </lineage>
</organism>
<dbReference type="SMART" id="SM01040">
    <property type="entry name" value="Bro-N"/>
    <property type="match status" value="1"/>
</dbReference>
<name>A0A1C6R764_9ACTN</name>
<dbReference type="Proteomes" id="UP000198906">
    <property type="component" value="Unassembled WGS sequence"/>
</dbReference>
<dbReference type="PROSITE" id="PS51750">
    <property type="entry name" value="BRO_N"/>
    <property type="match status" value="1"/>
</dbReference>
<keyword evidence="5" id="KW-1185">Reference proteome</keyword>
<reference evidence="3" key="1">
    <citation type="submission" date="2016-06" db="EMBL/GenBank/DDBJ databases">
        <authorList>
            <person name="Kjaerup R.B."/>
            <person name="Dalgaard T.S."/>
            <person name="Juul-Madsen H.R."/>
        </authorList>
    </citation>
    <scope>NUCLEOTIDE SEQUENCE [LARGE SCALE GENOMIC DNA]</scope>
    <source>
        <strain evidence="3">DSM 46123</strain>
    </source>
</reference>
<evidence type="ECO:0000256" key="1">
    <source>
        <dbReference type="SAM" id="MobiDB-lite"/>
    </source>
</evidence>
<dbReference type="AlphaFoldDB" id="A0A1C6R764"/>
<dbReference type="Pfam" id="PF03374">
    <property type="entry name" value="ANT"/>
    <property type="match status" value="1"/>
</dbReference>
<dbReference type="RefSeq" id="WP_091450632.1">
    <property type="nucleotide sequence ID" value="NZ_FMHU01000001.1"/>
</dbReference>
<dbReference type="PANTHER" id="PTHR36180">
    <property type="entry name" value="DNA-BINDING PROTEIN-RELATED-RELATED"/>
    <property type="match status" value="1"/>
</dbReference>
<accession>A0A1C6R764</accession>
<dbReference type="Pfam" id="PF02498">
    <property type="entry name" value="Bro-N"/>
    <property type="match status" value="1"/>
</dbReference>
<sequence>MSALARAFEYTDGAQIRTVLIDDEPWFVAADILALLGLHRSSLTALDDDERGVHSLDTPGGQQQFGTINEPGLYSLILRSRKPEARAFKRWITHEVLPAIRKTGSYSTAPAIPQTYADALQLAADQARQIEAQAAQLAIAAPKAESWDLLASADGDFSVRDAAKVLSRDPQIQLGERRLFTLLGDFEWSYRQQSDGRWRAYQRAVNAGWLSEMPASHYHPRTGDLVLDAPQVRVTVKGLHELHRRLGGSQPLQSGQQLQLVTAGPLARP</sequence>
<reference evidence="5" key="2">
    <citation type="submission" date="2016-06" db="EMBL/GenBank/DDBJ databases">
        <authorList>
            <person name="Varghese N."/>
        </authorList>
    </citation>
    <scope>NUCLEOTIDE SEQUENCE [LARGE SCALE GENOMIC DNA]</scope>
    <source>
        <strain evidence="5">DSM 46123</strain>
    </source>
</reference>
<dbReference type="InterPro" id="IPR005039">
    <property type="entry name" value="Ant_C"/>
</dbReference>
<feature type="region of interest" description="Disordered" evidence="1">
    <location>
        <begin position="247"/>
        <end position="269"/>
    </location>
</feature>
<gene>
    <name evidence="3" type="ORF">GA0074694_0019</name>
    <name evidence="4" type="ORF">GA0074694_3080</name>
</gene>
<evidence type="ECO:0000313" key="4">
    <source>
        <dbReference type="EMBL" id="SCL21590.1"/>
    </source>
</evidence>
<dbReference type="PANTHER" id="PTHR36180:SF2">
    <property type="entry name" value="BRO FAMILY PROTEIN"/>
    <property type="match status" value="1"/>
</dbReference>
<dbReference type="EMBL" id="FMHU01000001">
    <property type="protein sequence ID" value="SCL12831.1"/>
    <property type="molecule type" value="Genomic_DNA"/>
</dbReference>
<dbReference type="InterPro" id="IPR003497">
    <property type="entry name" value="BRO_N_domain"/>
</dbReference>
<dbReference type="STRING" id="47866.GA0074694_0019"/>
<dbReference type="EMBL" id="FMHU01000002">
    <property type="protein sequence ID" value="SCL21590.1"/>
    <property type="molecule type" value="Genomic_DNA"/>
</dbReference>
<feature type="compositionally biased region" description="Low complexity" evidence="1">
    <location>
        <begin position="247"/>
        <end position="260"/>
    </location>
</feature>
<evidence type="ECO:0000259" key="2">
    <source>
        <dbReference type="PROSITE" id="PS51750"/>
    </source>
</evidence>
<protein>
    <submittedName>
        <fullName evidence="3">Phage antirepressor protein KilAC domain-containing protein</fullName>
    </submittedName>
</protein>
<evidence type="ECO:0000313" key="3">
    <source>
        <dbReference type="EMBL" id="SCL12831.1"/>
    </source>
</evidence>
<feature type="domain" description="Bro-N" evidence="2">
    <location>
        <begin position="1"/>
        <end position="104"/>
    </location>
</feature>
<evidence type="ECO:0000313" key="5">
    <source>
        <dbReference type="Proteomes" id="UP000198906"/>
    </source>
</evidence>